<sequence length="129" mass="14182">MKGPIMYHTMRMEVSTESGYPVIRFTIDGQTSVLGVHDIDQMILQLATARAAMQPTHPVEPPEGQYPLQIDPCWRVDRLADYDGAVLSIRHVGMGWIAFALPSGNLTNLVEALASPPEMTAPVNHAMLN</sequence>
<organism evidence="1 2">
    <name type="scientific">Burkholderia theae</name>
    <dbReference type="NCBI Taxonomy" id="3143496"/>
    <lineage>
        <taxon>Bacteria</taxon>
        <taxon>Pseudomonadati</taxon>
        <taxon>Pseudomonadota</taxon>
        <taxon>Betaproteobacteria</taxon>
        <taxon>Burkholderiales</taxon>
        <taxon>Burkholderiaceae</taxon>
        <taxon>Burkholderia</taxon>
    </lineage>
</organism>
<evidence type="ECO:0008006" key="3">
    <source>
        <dbReference type="Google" id="ProtNLM"/>
    </source>
</evidence>
<comment type="caution">
    <text evidence="1">The sequence shown here is derived from an EMBL/GenBank/DDBJ whole genome shotgun (WGS) entry which is preliminary data.</text>
</comment>
<name>A0ABU9WI36_9BURK</name>
<dbReference type="EMBL" id="JBCPYA010000006">
    <property type="protein sequence ID" value="MEN2471703.1"/>
    <property type="molecule type" value="Genomic_DNA"/>
</dbReference>
<protein>
    <recommendedName>
        <fullName evidence="3">Phage tail protein</fullName>
    </recommendedName>
</protein>
<evidence type="ECO:0000313" key="1">
    <source>
        <dbReference type="EMBL" id="MEN2471703.1"/>
    </source>
</evidence>
<evidence type="ECO:0000313" key="2">
    <source>
        <dbReference type="Proteomes" id="UP001466933"/>
    </source>
</evidence>
<dbReference type="Proteomes" id="UP001466933">
    <property type="component" value="Unassembled WGS sequence"/>
</dbReference>
<reference evidence="1 2" key="1">
    <citation type="submission" date="2024-05" db="EMBL/GenBank/DDBJ databases">
        <title>Burkholderia sp. Nov. a novel bacteria isolated from rhizosphere soil of Camellia sinensis.</title>
        <authorList>
            <person name="Dong Y."/>
        </authorList>
    </citation>
    <scope>NUCLEOTIDE SEQUENCE [LARGE SCALE GENOMIC DNA]</scope>
    <source>
        <strain evidence="1 2">GS2Y</strain>
    </source>
</reference>
<keyword evidence="2" id="KW-1185">Reference proteome</keyword>
<proteinExistence type="predicted"/>
<dbReference type="RefSeq" id="WP_193102518.1">
    <property type="nucleotide sequence ID" value="NZ_JBCPYA010000006.1"/>
</dbReference>
<accession>A0ABU9WI36</accession>
<gene>
    <name evidence="1" type="ORF">VOI36_17515</name>
</gene>